<proteinExistence type="predicted"/>
<dbReference type="Gene3D" id="1.10.260.40">
    <property type="entry name" value="lambda repressor-like DNA-binding domains"/>
    <property type="match status" value="1"/>
</dbReference>
<dbReference type="PANTHER" id="PTHR46797:SF1">
    <property type="entry name" value="METHYLPHOSPHONATE SYNTHASE"/>
    <property type="match status" value="1"/>
</dbReference>
<protein>
    <submittedName>
        <fullName evidence="3">XRE family transcriptional regulator</fullName>
    </submittedName>
</protein>
<gene>
    <name evidence="3" type="ORF">D3878_06055</name>
</gene>
<dbReference type="SMART" id="SM00530">
    <property type="entry name" value="HTH_XRE"/>
    <property type="match status" value="1"/>
</dbReference>
<organism evidence="3 4">
    <name type="scientific">Noviherbaspirillum sedimenti</name>
    <dbReference type="NCBI Taxonomy" id="2320865"/>
    <lineage>
        <taxon>Bacteria</taxon>
        <taxon>Pseudomonadati</taxon>
        <taxon>Pseudomonadota</taxon>
        <taxon>Betaproteobacteria</taxon>
        <taxon>Burkholderiales</taxon>
        <taxon>Oxalobacteraceae</taxon>
        <taxon>Noviherbaspirillum</taxon>
    </lineage>
</organism>
<accession>A0A3A3FZV3</accession>
<dbReference type="InterPro" id="IPR001387">
    <property type="entry name" value="Cro/C1-type_HTH"/>
</dbReference>
<dbReference type="Proteomes" id="UP000266327">
    <property type="component" value="Unassembled WGS sequence"/>
</dbReference>
<evidence type="ECO:0000259" key="2">
    <source>
        <dbReference type="PROSITE" id="PS50943"/>
    </source>
</evidence>
<dbReference type="GO" id="GO:0005829">
    <property type="term" value="C:cytosol"/>
    <property type="evidence" value="ECO:0007669"/>
    <property type="project" value="TreeGrafter"/>
</dbReference>
<dbReference type="Pfam" id="PF01381">
    <property type="entry name" value="HTH_3"/>
    <property type="match status" value="1"/>
</dbReference>
<dbReference type="PANTHER" id="PTHR46797">
    <property type="entry name" value="HTH-TYPE TRANSCRIPTIONAL REGULATOR"/>
    <property type="match status" value="1"/>
</dbReference>
<dbReference type="OrthoDB" id="5524454at2"/>
<dbReference type="InterPro" id="IPR050807">
    <property type="entry name" value="TransReg_Diox_bact_type"/>
</dbReference>
<dbReference type="RefSeq" id="WP_119784651.1">
    <property type="nucleotide sequence ID" value="NZ_QYUQ01000002.1"/>
</dbReference>
<dbReference type="EMBL" id="QYUQ01000002">
    <property type="protein sequence ID" value="RJG01201.1"/>
    <property type="molecule type" value="Genomic_DNA"/>
</dbReference>
<dbReference type="SUPFAM" id="SSF47413">
    <property type="entry name" value="lambda repressor-like DNA-binding domains"/>
    <property type="match status" value="1"/>
</dbReference>
<evidence type="ECO:0000313" key="4">
    <source>
        <dbReference type="Proteomes" id="UP000266327"/>
    </source>
</evidence>
<evidence type="ECO:0000313" key="3">
    <source>
        <dbReference type="EMBL" id="RJG01201.1"/>
    </source>
</evidence>
<name>A0A3A3FZV3_9BURK</name>
<comment type="caution">
    <text evidence="3">The sequence shown here is derived from an EMBL/GenBank/DDBJ whole genome shotgun (WGS) entry which is preliminary data.</text>
</comment>
<sequence>MEHAKKPTTAEELGIRLGQKIARYRKEKRMTQAMLAEIVCVDKETISRFERGTALPSLLRLFEIAQALEVGVGDLLAEASSLAQDTERSVAGIFDEISPADQKLLGQISGLLRNRK</sequence>
<dbReference type="GO" id="GO:0003700">
    <property type="term" value="F:DNA-binding transcription factor activity"/>
    <property type="evidence" value="ECO:0007669"/>
    <property type="project" value="TreeGrafter"/>
</dbReference>
<dbReference type="InterPro" id="IPR010982">
    <property type="entry name" value="Lambda_DNA-bd_dom_sf"/>
</dbReference>
<feature type="domain" description="HTH cro/C1-type" evidence="2">
    <location>
        <begin position="21"/>
        <end position="75"/>
    </location>
</feature>
<keyword evidence="4" id="KW-1185">Reference proteome</keyword>
<dbReference type="CDD" id="cd00093">
    <property type="entry name" value="HTH_XRE"/>
    <property type="match status" value="1"/>
</dbReference>
<keyword evidence="1" id="KW-0238">DNA-binding</keyword>
<dbReference type="GO" id="GO:0003677">
    <property type="term" value="F:DNA binding"/>
    <property type="evidence" value="ECO:0007669"/>
    <property type="project" value="UniProtKB-KW"/>
</dbReference>
<dbReference type="AlphaFoldDB" id="A0A3A3FZV3"/>
<evidence type="ECO:0000256" key="1">
    <source>
        <dbReference type="ARBA" id="ARBA00023125"/>
    </source>
</evidence>
<reference evidence="4" key="1">
    <citation type="submission" date="2018-09" db="EMBL/GenBank/DDBJ databases">
        <authorList>
            <person name="Zhu H."/>
        </authorList>
    </citation>
    <scope>NUCLEOTIDE SEQUENCE [LARGE SCALE GENOMIC DNA]</scope>
    <source>
        <strain evidence="4">K1S02-23</strain>
    </source>
</reference>
<dbReference type="PROSITE" id="PS50943">
    <property type="entry name" value="HTH_CROC1"/>
    <property type="match status" value="1"/>
</dbReference>